<proteinExistence type="predicted"/>
<comment type="caution">
    <text evidence="1">The sequence shown here is derived from an EMBL/GenBank/DDBJ whole genome shotgun (WGS) entry which is preliminary data.</text>
</comment>
<dbReference type="SUPFAM" id="SSF58104">
    <property type="entry name" value="Methyl-accepting chemotaxis protein (MCP) signaling domain"/>
    <property type="match status" value="1"/>
</dbReference>
<protein>
    <submittedName>
        <fullName evidence="1">Chemotaxis sensory transducer</fullName>
    </submittedName>
</protein>
<gene>
    <name evidence="1" type="ORF">Pgy4_36884</name>
</gene>
<dbReference type="Gene3D" id="1.10.287.950">
    <property type="entry name" value="Methyl-accepting chemotaxis protein"/>
    <property type="match status" value="1"/>
</dbReference>
<dbReference type="EMBL" id="ADWY01002863">
    <property type="protein sequence ID" value="EGH18546.1"/>
    <property type="molecule type" value="Genomic_DNA"/>
</dbReference>
<dbReference type="AlphaFoldDB" id="F3CH04"/>
<name>F3CH04_PSESG</name>
<dbReference type="Proteomes" id="UP000005466">
    <property type="component" value="Unassembled WGS sequence"/>
</dbReference>
<evidence type="ECO:0000313" key="1">
    <source>
        <dbReference type="EMBL" id="EGH18546.1"/>
    </source>
</evidence>
<evidence type="ECO:0000313" key="2">
    <source>
        <dbReference type="Proteomes" id="UP000005466"/>
    </source>
</evidence>
<accession>F3CH04</accession>
<feature type="non-terminal residue" evidence="1">
    <location>
        <position position="1"/>
    </location>
</feature>
<sequence length="62" mass="6458">EVSALAHRTQQSTSEIERLVTDIQTGTERAVGSMRGNTELASETLGIAEGANESLTVISAAV</sequence>
<organism evidence="1 2">
    <name type="scientific">Pseudomonas savastanoi pv. glycinea str. race 4</name>
    <dbReference type="NCBI Taxonomy" id="875330"/>
    <lineage>
        <taxon>Bacteria</taxon>
        <taxon>Pseudomonadati</taxon>
        <taxon>Pseudomonadota</taxon>
        <taxon>Gammaproteobacteria</taxon>
        <taxon>Pseudomonadales</taxon>
        <taxon>Pseudomonadaceae</taxon>
        <taxon>Pseudomonas</taxon>
    </lineage>
</organism>
<reference evidence="1 2" key="1">
    <citation type="journal article" date="2011" name="PLoS Pathog.">
        <title>Dynamic evolution of pathogenicity revealed by sequencing and comparative genomics of 19 Pseudomonas syringae isolates.</title>
        <authorList>
            <person name="Baltrus D.A."/>
            <person name="Nishimura M.T."/>
            <person name="Romanchuk A."/>
            <person name="Chang J.H."/>
            <person name="Mukhtar M.S."/>
            <person name="Cherkis K."/>
            <person name="Roach J."/>
            <person name="Grant S.R."/>
            <person name="Jones C.D."/>
            <person name="Dangl J.L."/>
        </authorList>
    </citation>
    <scope>NUCLEOTIDE SEQUENCE [LARGE SCALE GENOMIC DNA]</scope>
    <source>
        <strain evidence="2">race 4</strain>
    </source>
</reference>
<feature type="non-terminal residue" evidence="1">
    <location>
        <position position="62"/>
    </location>
</feature>